<evidence type="ECO:0000313" key="1">
    <source>
        <dbReference type="EMBL" id="MPC49539.1"/>
    </source>
</evidence>
<proteinExistence type="predicted"/>
<reference evidence="1 2" key="1">
    <citation type="submission" date="2019-05" db="EMBL/GenBank/DDBJ databases">
        <title>Another draft genome of Portunus trituberculatus and its Hox gene families provides insights of decapod evolution.</title>
        <authorList>
            <person name="Jeong J.-H."/>
            <person name="Song I."/>
            <person name="Kim S."/>
            <person name="Choi T."/>
            <person name="Kim D."/>
            <person name="Ryu S."/>
            <person name="Kim W."/>
        </authorList>
    </citation>
    <scope>NUCLEOTIDE SEQUENCE [LARGE SCALE GENOMIC DNA]</scope>
    <source>
        <tissue evidence="1">Muscle</tissue>
    </source>
</reference>
<dbReference type="EMBL" id="VSRR010008935">
    <property type="protein sequence ID" value="MPC49539.1"/>
    <property type="molecule type" value="Genomic_DNA"/>
</dbReference>
<sequence length="146" mass="16137">MEFDFPVQHKTVSYSMLSIHVDYERTTCHSAILRPHWFGSPFSNGSAILNSQATLWQRYTQLPGHTGLVLPSVVSASKLIPKHRAQWSLSSTYLRSAEHTSVLPIATSSAALLCLAPLASTQQRHVTQPHETPPVMYVKLPDAACT</sequence>
<protein>
    <submittedName>
        <fullName evidence="1">Uncharacterized protein</fullName>
    </submittedName>
</protein>
<name>A0A5B7FW62_PORTR</name>
<gene>
    <name evidence="1" type="ORF">E2C01_043342</name>
</gene>
<accession>A0A5B7FW62</accession>
<comment type="caution">
    <text evidence="1">The sequence shown here is derived from an EMBL/GenBank/DDBJ whole genome shotgun (WGS) entry which is preliminary data.</text>
</comment>
<organism evidence="1 2">
    <name type="scientific">Portunus trituberculatus</name>
    <name type="common">Swimming crab</name>
    <name type="synonym">Neptunus trituberculatus</name>
    <dbReference type="NCBI Taxonomy" id="210409"/>
    <lineage>
        <taxon>Eukaryota</taxon>
        <taxon>Metazoa</taxon>
        <taxon>Ecdysozoa</taxon>
        <taxon>Arthropoda</taxon>
        <taxon>Crustacea</taxon>
        <taxon>Multicrustacea</taxon>
        <taxon>Malacostraca</taxon>
        <taxon>Eumalacostraca</taxon>
        <taxon>Eucarida</taxon>
        <taxon>Decapoda</taxon>
        <taxon>Pleocyemata</taxon>
        <taxon>Brachyura</taxon>
        <taxon>Eubrachyura</taxon>
        <taxon>Portunoidea</taxon>
        <taxon>Portunidae</taxon>
        <taxon>Portuninae</taxon>
        <taxon>Portunus</taxon>
    </lineage>
</organism>
<keyword evidence="2" id="KW-1185">Reference proteome</keyword>
<evidence type="ECO:0000313" key="2">
    <source>
        <dbReference type="Proteomes" id="UP000324222"/>
    </source>
</evidence>
<dbReference type="AlphaFoldDB" id="A0A5B7FW62"/>
<dbReference type="Proteomes" id="UP000324222">
    <property type="component" value="Unassembled WGS sequence"/>
</dbReference>